<dbReference type="Pfam" id="PF00505">
    <property type="entry name" value="HMG_box"/>
    <property type="match status" value="1"/>
</dbReference>
<dbReference type="Ensembl" id="ENSSSCT00000053298.3">
    <property type="protein sequence ID" value="ENSSSCP00000058164.3"/>
    <property type="gene ID" value="ENSSSCG00000039916.3"/>
</dbReference>
<dbReference type="InterPro" id="IPR036638">
    <property type="entry name" value="HLH_DNA-bd_sf"/>
</dbReference>
<keyword evidence="1" id="KW-0238">DNA-binding</keyword>
<keyword evidence="1" id="KW-0539">Nucleus</keyword>
<keyword evidence="6" id="KW-1185">Reference proteome</keyword>
<dbReference type="Gene3D" id="4.10.280.10">
    <property type="entry name" value="Helix-loop-helix DNA-binding domain"/>
    <property type="match status" value="1"/>
</dbReference>
<dbReference type="SMART" id="SM00398">
    <property type="entry name" value="HMG"/>
    <property type="match status" value="1"/>
</dbReference>
<dbReference type="InParanoid" id="A0A287BP14"/>
<dbReference type="AlphaFoldDB" id="A0A287BP14"/>
<sequence length="594" mass="64305">KLGLGTSDAKFHFGCPNQNQLLSPNRKQRKNHTSKLQELALLLPMALKTGTKKLTKKEILLHVLNYIQFLQKSIDVAKALLELHTTAGKGGLGGDGLLGPEQRGASPEPPSGDRQAPSPVSPCHSAVPERQTRAQNPRRCLALDKPKKQATPSPDRKGGNVAGTTTLPRCADSRSHPKAASSPSQGDRKGGRSGLTLLEVAENSVHCDGGCLSSAFCAPQPASQLTQGTLTHPKGTARPGSRSDSTSCRQKLVFYDPSEEVDKESPDADPWLPAWSPEGCPHGSPLALGPPQIDNWSLTGHPSEILGLRPSLFSSPGKLLPEQILEDGPEDLTYLDPASSPSACGLQGPEKVGTCPLCQSSFSLDHCYLSLSENSRALSSPSSEATDTDTDSDTDSERRPQEVRETAIRQVPRVRPTLTSLSPTQGAEADREGPPSSSNEDEDGDYTWTPTRRATALPAAGRKARKGRAGRGPVRPKESKKAPCPPQTKKKCVNGFIMFCRMNRKQYIRACPGTASTAATKELAQLWRVMTLQERRPYCIKARRFSRQHNRIVKQDSSSSEDEDWETPKPFYQLLAEKARCSPAPAPPLPPHHV</sequence>
<evidence type="ECO:0000259" key="3">
    <source>
        <dbReference type="PROSITE" id="PS50118"/>
    </source>
</evidence>
<reference evidence="5" key="3">
    <citation type="submission" date="2025-08" db="UniProtKB">
        <authorList>
            <consortium name="Ensembl"/>
        </authorList>
    </citation>
    <scope>IDENTIFICATION</scope>
</reference>
<dbReference type="GO" id="GO:0003677">
    <property type="term" value="F:DNA binding"/>
    <property type="evidence" value="ECO:0007669"/>
    <property type="project" value="UniProtKB-UniRule"/>
</dbReference>
<reference evidence="5" key="2">
    <citation type="journal article" date="2020" name="Gigascience">
        <title>An improved pig reference genome sequence to enable pig genetics and genomics research.</title>
        <authorList>
            <person name="Warr A."/>
            <person name="Affara N."/>
            <person name="Aken B."/>
            <person name="Beiki H."/>
            <person name="Bickhart D.M."/>
            <person name="Billis K."/>
            <person name="Chow W."/>
            <person name="Eory L."/>
            <person name="Finlayson H.A."/>
            <person name="Flicek P."/>
            <person name="Giron C.G."/>
            <person name="Griffin D.K."/>
            <person name="Hall R."/>
            <person name="Hannum G."/>
            <person name="Hourlier T."/>
            <person name="Howe K."/>
            <person name="Hume D.A."/>
            <person name="Izuogu O."/>
            <person name="Kim K."/>
            <person name="Koren S."/>
            <person name="Liu H."/>
            <person name="Manchanda N."/>
            <person name="Martin F.J."/>
            <person name="Nonneman D.J."/>
            <person name="O'Connor R.E."/>
            <person name="Phillippy A.M."/>
            <person name="Rohrer G.A."/>
            <person name="Rosen B.D."/>
            <person name="Rund L.A."/>
            <person name="Sargent C.A."/>
            <person name="Schook L.B."/>
            <person name="Schroeder S.G."/>
            <person name="Schwartz A.S."/>
            <person name="Skinner B.M."/>
            <person name="Talbot R."/>
            <person name="Tseng E."/>
            <person name="Tuggle C.K."/>
            <person name="Watson M."/>
            <person name="Smith T.P.L."/>
            <person name="Archibald A.L."/>
        </authorList>
    </citation>
    <scope>NUCLEOTIDE SEQUENCE [LARGE SCALE GENOMIC DNA]</scope>
    <source>
        <strain evidence="5">Duroc</strain>
    </source>
</reference>
<reference evidence="5" key="4">
    <citation type="submission" date="2025-09" db="UniProtKB">
        <authorList>
            <consortium name="Ensembl"/>
        </authorList>
    </citation>
    <scope>IDENTIFICATION</scope>
</reference>
<organism evidence="5 6">
    <name type="scientific">Sus scrofa</name>
    <name type="common">Pig</name>
    <dbReference type="NCBI Taxonomy" id="9823"/>
    <lineage>
        <taxon>Eukaryota</taxon>
        <taxon>Metazoa</taxon>
        <taxon>Chordata</taxon>
        <taxon>Craniata</taxon>
        <taxon>Vertebrata</taxon>
        <taxon>Euteleostomi</taxon>
        <taxon>Mammalia</taxon>
        <taxon>Eutheria</taxon>
        <taxon>Laurasiatheria</taxon>
        <taxon>Artiodactyla</taxon>
        <taxon>Suina</taxon>
        <taxon>Suidae</taxon>
        <taxon>Sus</taxon>
    </lineage>
</organism>
<name>A0A287BP14_PIG</name>
<evidence type="ECO:0000256" key="2">
    <source>
        <dbReference type="SAM" id="MobiDB-lite"/>
    </source>
</evidence>
<dbReference type="InterPro" id="IPR011598">
    <property type="entry name" value="bHLH_dom"/>
</dbReference>
<gene>
    <name evidence="5" type="primary">MEIOSIN</name>
</gene>
<feature type="DNA-binding region" description="HMG box" evidence="1">
    <location>
        <begin position="489"/>
        <end position="557"/>
    </location>
</feature>
<feature type="domain" description="HMG box" evidence="3">
    <location>
        <begin position="489"/>
        <end position="557"/>
    </location>
</feature>
<feature type="domain" description="BHLH" evidence="4">
    <location>
        <begin position="16"/>
        <end position="70"/>
    </location>
</feature>
<dbReference type="PANTHER" id="PTHR47658:SF1">
    <property type="entry name" value="MEIOSIS INITIATOR PROTEIN"/>
    <property type="match status" value="1"/>
</dbReference>
<dbReference type="PROSITE" id="PS50118">
    <property type="entry name" value="HMG_BOX_2"/>
    <property type="match status" value="1"/>
</dbReference>
<dbReference type="InterPro" id="IPR009071">
    <property type="entry name" value="HMG_box_dom"/>
</dbReference>
<dbReference type="FunCoup" id="A0A287BP14">
    <property type="interactions" value="1"/>
</dbReference>
<dbReference type="CDD" id="cd21977">
    <property type="entry name" value="HMG-box_BHMG1"/>
    <property type="match status" value="1"/>
</dbReference>
<dbReference type="Bgee" id="ENSSSCG00000039916">
    <property type="expression patterns" value="Expressed in oocyte and 1 other cell type or tissue"/>
</dbReference>
<accession>A0A287BP14</accession>
<evidence type="ECO:0000313" key="5">
    <source>
        <dbReference type="Ensembl" id="ENSSSCP00000058164.3"/>
    </source>
</evidence>
<dbReference type="Pfam" id="PF00010">
    <property type="entry name" value="HLH"/>
    <property type="match status" value="1"/>
</dbReference>
<dbReference type="SUPFAM" id="SSF47095">
    <property type="entry name" value="HMG-box"/>
    <property type="match status" value="1"/>
</dbReference>
<dbReference type="PROSITE" id="PS50888">
    <property type="entry name" value="BHLH"/>
    <property type="match status" value="1"/>
</dbReference>
<dbReference type="GO" id="GO:0046983">
    <property type="term" value="F:protein dimerization activity"/>
    <property type="evidence" value="ECO:0007669"/>
    <property type="project" value="InterPro"/>
</dbReference>
<dbReference type="Gene3D" id="1.10.30.10">
    <property type="entry name" value="High mobility group box domain"/>
    <property type="match status" value="1"/>
</dbReference>
<feature type="compositionally biased region" description="Basic and acidic residues" evidence="2">
    <location>
        <begin position="395"/>
        <end position="407"/>
    </location>
</feature>
<feature type="region of interest" description="Disordered" evidence="2">
    <location>
        <begin position="225"/>
        <end position="247"/>
    </location>
</feature>
<reference evidence="6" key="1">
    <citation type="submission" date="2009-11" db="EMBL/GenBank/DDBJ databases">
        <authorList>
            <consortium name="Porcine genome sequencing project"/>
        </authorList>
    </citation>
    <scope>NUCLEOTIDE SEQUENCE [LARGE SCALE GENOMIC DNA]</scope>
    <source>
        <strain evidence="6">Duroc</strain>
    </source>
</reference>
<dbReference type="PANTHER" id="PTHR47658">
    <property type="entry name" value="HIGH MOBILITY GROUP B PROTEIN 12-RELATED"/>
    <property type="match status" value="1"/>
</dbReference>
<dbReference type="STRING" id="9823.ENSSSCP00000058164"/>
<dbReference type="Proteomes" id="UP000008227">
    <property type="component" value="Chromosome 6"/>
</dbReference>
<proteinExistence type="predicted"/>
<protein>
    <submittedName>
        <fullName evidence="5">Meiosis initiator</fullName>
    </submittedName>
</protein>
<dbReference type="SUPFAM" id="SSF47459">
    <property type="entry name" value="HLH, helix-loop-helix DNA-binding domain"/>
    <property type="match status" value="1"/>
</dbReference>
<feature type="region of interest" description="Disordered" evidence="2">
    <location>
        <begin position="90"/>
        <end position="192"/>
    </location>
</feature>
<dbReference type="InterPro" id="IPR036910">
    <property type="entry name" value="HMG_box_dom_sf"/>
</dbReference>
<evidence type="ECO:0000256" key="1">
    <source>
        <dbReference type="PROSITE-ProRule" id="PRU00267"/>
    </source>
</evidence>
<feature type="region of interest" description="Disordered" evidence="2">
    <location>
        <begin position="375"/>
        <end position="487"/>
    </location>
</feature>
<dbReference type="GeneTree" id="ENSGT00570000080851"/>
<evidence type="ECO:0000313" key="6">
    <source>
        <dbReference type="Proteomes" id="UP000008227"/>
    </source>
</evidence>
<dbReference type="GO" id="GO:0005634">
    <property type="term" value="C:nucleus"/>
    <property type="evidence" value="ECO:0007669"/>
    <property type="project" value="UniProtKB-UniRule"/>
</dbReference>
<feature type="compositionally biased region" description="Low complexity" evidence="2">
    <location>
        <begin position="447"/>
        <end position="461"/>
    </location>
</feature>
<evidence type="ECO:0000259" key="4">
    <source>
        <dbReference type="PROSITE" id="PS50888"/>
    </source>
</evidence>